<feature type="domain" description="Integrase catalytic" evidence="1">
    <location>
        <begin position="173"/>
        <end position="369"/>
    </location>
</feature>
<dbReference type="RefSeq" id="XP_058986568.1">
    <property type="nucleotide sequence ID" value="XM_059130585.1"/>
</dbReference>
<keyword evidence="2" id="KW-1185">Reference proteome</keyword>
<sequence>MIRVTSYILRFYNNVKQKSKVSRENGFLKTSELQRALQLLIKQTQAVCFQEEIRCLTQGMRVPNQSSIAKLSPFLDEKNILRVGGRLSNASIPYNTKHPILLSKQNPLSFLLFSEAHMKTFHGSLQLMQSYVSRAYWVVSARNIAKRVQRQCVVCFKYKAQICQQLMGNLPSVRLHPTRAFKHSGLDYAGPINIKTSSLRTASTTKGYICLFICMCTKAIHLEAVTSLNVDSFLAAFRRFISRRGLCSDLYSDCGTNFVGANKELQVLYQRNKSSLPEHLVETLANQGTTWHFIPPASPHFGGLWEAGVKSTKHHLRRIMRDRILTYEELSTLLAQIESCLNSRPLCPLSADPADSDALTPAHFLIGEATNCIPEEDLLSVSIDRLSRWNWSNASSKTFGIAGIENICVAFNHVQNGIKWNETSE</sequence>
<dbReference type="PROSITE" id="PS50994">
    <property type="entry name" value="INTEGRASE"/>
    <property type="match status" value="1"/>
</dbReference>
<evidence type="ECO:0000313" key="3">
    <source>
        <dbReference type="RefSeq" id="XP_058986568.1"/>
    </source>
</evidence>
<dbReference type="InterPro" id="IPR001584">
    <property type="entry name" value="Integrase_cat-core"/>
</dbReference>
<dbReference type="PANTHER" id="PTHR47331">
    <property type="entry name" value="PHD-TYPE DOMAIN-CONTAINING PROTEIN"/>
    <property type="match status" value="1"/>
</dbReference>
<organism evidence="2 3">
    <name type="scientific">Musca domestica</name>
    <name type="common">House fly</name>
    <dbReference type="NCBI Taxonomy" id="7370"/>
    <lineage>
        <taxon>Eukaryota</taxon>
        <taxon>Metazoa</taxon>
        <taxon>Ecdysozoa</taxon>
        <taxon>Arthropoda</taxon>
        <taxon>Hexapoda</taxon>
        <taxon>Insecta</taxon>
        <taxon>Pterygota</taxon>
        <taxon>Neoptera</taxon>
        <taxon>Endopterygota</taxon>
        <taxon>Diptera</taxon>
        <taxon>Brachycera</taxon>
        <taxon>Muscomorpha</taxon>
        <taxon>Muscoidea</taxon>
        <taxon>Muscidae</taxon>
        <taxon>Musca</taxon>
    </lineage>
</organism>
<reference evidence="3" key="1">
    <citation type="submission" date="2025-08" db="UniProtKB">
        <authorList>
            <consortium name="RefSeq"/>
        </authorList>
    </citation>
    <scope>IDENTIFICATION</scope>
    <source>
        <strain evidence="3">Aabys</strain>
        <tissue evidence="3">Whole body</tissue>
    </source>
</reference>
<proteinExistence type="predicted"/>
<protein>
    <submittedName>
        <fullName evidence="3">Uncharacterized protein LOC131806474</fullName>
    </submittedName>
</protein>
<evidence type="ECO:0000313" key="2">
    <source>
        <dbReference type="Proteomes" id="UP001652621"/>
    </source>
</evidence>
<dbReference type="Proteomes" id="UP001652621">
    <property type="component" value="Unplaced"/>
</dbReference>
<dbReference type="GeneID" id="131806474"/>
<dbReference type="InterPro" id="IPR036397">
    <property type="entry name" value="RNaseH_sf"/>
</dbReference>
<accession>A0ABM3VL86</accession>
<name>A0ABM3VL86_MUSDO</name>
<dbReference type="InterPro" id="IPR012337">
    <property type="entry name" value="RNaseH-like_sf"/>
</dbReference>
<dbReference type="PANTHER" id="PTHR47331:SF1">
    <property type="entry name" value="GAG-LIKE PROTEIN"/>
    <property type="match status" value="1"/>
</dbReference>
<evidence type="ECO:0000259" key="1">
    <source>
        <dbReference type="PROSITE" id="PS50994"/>
    </source>
</evidence>
<gene>
    <name evidence="3" type="primary">LOC131806474</name>
</gene>
<dbReference type="Gene3D" id="3.30.420.10">
    <property type="entry name" value="Ribonuclease H-like superfamily/Ribonuclease H"/>
    <property type="match status" value="1"/>
</dbReference>
<dbReference type="SUPFAM" id="SSF53098">
    <property type="entry name" value="Ribonuclease H-like"/>
    <property type="match status" value="1"/>
</dbReference>